<name>A0A5P2DTR1_STRVZ</name>
<dbReference type="EMBL" id="CP029189">
    <property type="protein sequence ID" value="QES58476.1"/>
    <property type="molecule type" value="Genomic_DNA"/>
</dbReference>
<evidence type="ECO:0000313" key="4">
    <source>
        <dbReference type="EMBL" id="QES58476.1"/>
    </source>
</evidence>
<dbReference type="Proteomes" id="UP000324101">
    <property type="component" value="Chromosome"/>
</dbReference>
<dbReference type="OrthoDB" id="2895472at2"/>
<dbReference type="Pfam" id="PF16715">
    <property type="entry name" value="CDPS"/>
    <property type="match status" value="1"/>
</dbReference>
<dbReference type="AlphaFoldDB" id="A0A5P2DTR1"/>
<dbReference type="Gene3D" id="3.40.50.11710">
    <property type="entry name" value="Cyclodipeptide synthase"/>
    <property type="match status" value="1"/>
</dbReference>
<protein>
    <recommendedName>
        <fullName evidence="3">Cyclodipeptide synthase</fullName>
    </recommendedName>
</protein>
<sequence length="301" mass="32953">MVNRLPPETDRPSPKGCPGQRCCPPDELLPRRHGTSLTVRVAFLHVAATPGAQGPTGLAAQRNRPLLTTATEVFTVRPYTPHCQVISTEGDHAVIGISPGNSYFSAQRVNDLAHWGLRNFEQVDLIYTDMHVAEMYEALGYGEDEARRKAVKNLRGVRAKVNNAAAEADPTGERLRARPMSSLTDIPAYRALHSHLTTLLDTDPEFRRTSNKLVDAFLSSKVLNGKAATTRQRDVCLEYVCAEMPLFLDTPAILGVPSSLNCYHQLLPMAELLYSRGSGLRASRNQGHAIITPAEGAPDVH</sequence>
<gene>
    <name evidence="4" type="ORF">DEJ51_33710</name>
</gene>
<reference evidence="4 5" key="1">
    <citation type="submission" date="2018-05" db="EMBL/GenBank/DDBJ databases">
        <title>Streptomyces venezuelae.</title>
        <authorList>
            <person name="Kim W."/>
            <person name="Lee N."/>
            <person name="Cho B.-K."/>
        </authorList>
    </citation>
    <scope>NUCLEOTIDE SEQUENCE [LARGE SCALE GENOMIC DNA]</scope>
    <source>
        <strain evidence="4 5">ATCC 21018</strain>
    </source>
</reference>
<dbReference type="InterPro" id="IPR038622">
    <property type="entry name" value="CDPS_sf"/>
</dbReference>
<keyword evidence="2" id="KW-0808">Transferase</keyword>
<evidence type="ECO:0000313" key="5">
    <source>
        <dbReference type="Proteomes" id="UP000324101"/>
    </source>
</evidence>
<dbReference type="NCBIfam" id="TIGR04539">
    <property type="entry name" value="tRNA_cyclodipep"/>
    <property type="match status" value="1"/>
</dbReference>
<dbReference type="GO" id="GO:0016755">
    <property type="term" value="F:aminoacyltransferase activity"/>
    <property type="evidence" value="ECO:0007669"/>
    <property type="project" value="InterPro"/>
</dbReference>
<proteinExistence type="inferred from homology"/>
<dbReference type="InterPro" id="IPR030903">
    <property type="entry name" value="CDPS"/>
</dbReference>
<organism evidence="4 5">
    <name type="scientific">Streptomyces venezuelae</name>
    <dbReference type="NCBI Taxonomy" id="54571"/>
    <lineage>
        <taxon>Bacteria</taxon>
        <taxon>Bacillati</taxon>
        <taxon>Actinomycetota</taxon>
        <taxon>Actinomycetes</taxon>
        <taxon>Kitasatosporales</taxon>
        <taxon>Streptomycetaceae</taxon>
        <taxon>Streptomyces</taxon>
    </lineage>
</organism>
<comment type="similarity">
    <text evidence="1">Belongs to the CDPS family.</text>
</comment>
<accession>A0A5P2DTR1</accession>
<evidence type="ECO:0000256" key="2">
    <source>
        <dbReference type="ARBA" id="ARBA00022679"/>
    </source>
</evidence>
<evidence type="ECO:0000256" key="3">
    <source>
        <dbReference type="ARBA" id="ARBA00030771"/>
    </source>
</evidence>
<evidence type="ECO:0000256" key="1">
    <source>
        <dbReference type="ARBA" id="ARBA00006034"/>
    </source>
</evidence>